<evidence type="ECO:0000256" key="2">
    <source>
        <dbReference type="ARBA" id="ARBA00023157"/>
    </source>
</evidence>
<dbReference type="OrthoDB" id="773737at2759"/>
<keyword evidence="2" id="KW-1015">Disulfide bond</keyword>
<keyword evidence="1 4" id="KW-0732">Signal</keyword>
<feature type="domain" description="Pectinesterase inhibitor" evidence="5">
    <location>
        <begin position="20"/>
        <end position="171"/>
    </location>
</feature>
<reference evidence="6" key="1">
    <citation type="journal article" date="2015" name="Nat. Genet.">
        <title>The pineapple genome and the evolution of CAM photosynthesis.</title>
        <authorList>
            <person name="Ming R."/>
            <person name="VanBuren R."/>
            <person name="Wai C.M."/>
            <person name="Tang H."/>
            <person name="Schatz M.C."/>
            <person name="Bowers J.E."/>
            <person name="Lyons E."/>
            <person name="Wang M.L."/>
            <person name="Chen J."/>
            <person name="Biggers E."/>
            <person name="Zhang J."/>
            <person name="Huang L."/>
            <person name="Zhang L."/>
            <person name="Miao W."/>
            <person name="Zhang J."/>
            <person name="Ye Z."/>
            <person name="Miao C."/>
            <person name="Lin Z."/>
            <person name="Wang H."/>
            <person name="Zhou H."/>
            <person name="Yim W.C."/>
            <person name="Priest H.D."/>
            <person name="Zheng C."/>
            <person name="Woodhouse M."/>
            <person name="Edger P.P."/>
            <person name="Guyot R."/>
            <person name="Guo H.B."/>
            <person name="Guo H."/>
            <person name="Zheng G."/>
            <person name="Singh R."/>
            <person name="Sharma A."/>
            <person name="Min X."/>
            <person name="Zheng Y."/>
            <person name="Lee H."/>
            <person name="Gurtowski J."/>
            <person name="Sedlazeck F.J."/>
            <person name="Harkess A."/>
            <person name="McKain M.R."/>
            <person name="Liao Z."/>
            <person name="Fang J."/>
            <person name="Liu J."/>
            <person name="Zhang X."/>
            <person name="Zhang Q."/>
            <person name="Hu W."/>
            <person name="Qin Y."/>
            <person name="Wang K."/>
            <person name="Chen L.Y."/>
            <person name="Shirley N."/>
            <person name="Lin Y.R."/>
            <person name="Liu L.Y."/>
            <person name="Hernandez A.G."/>
            <person name="Wright C.L."/>
            <person name="Bulone V."/>
            <person name="Tuskan G.A."/>
            <person name="Heath K."/>
            <person name="Zee F."/>
            <person name="Moore P.H."/>
            <person name="Sunkar R."/>
            <person name="Leebens-Mack J.H."/>
            <person name="Mockler T."/>
            <person name="Bennetzen J.L."/>
            <person name="Freeling M."/>
            <person name="Sankoff D."/>
            <person name="Paterson A.H."/>
            <person name="Zhu X."/>
            <person name="Yang X."/>
            <person name="Smith J.A."/>
            <person name="Cushman J.C."/>
            <person name="Paull R.E."/>
            <person name="Yu Q."/>
        </authorList>
    </citation>
    <scope>NUCLEOTIDE SEQUENCE [LARGE SCALE GENOMIC DNA]</scope>
    <source>
        <strain evidence="6">cv. F153</strain>
    </source>
</reference>
<evidence type="ECO:0000259" key="5">
    <source>
        <dbReference type="SMART" id="SM00856"/>
    </source>
</evidence>
<dbReference type="Pfam" id="PF04043">
    <property type="entry name" value="PMEI"/>
    <property type="match status" value="1"/>
</dbReference>
<dbReference type="AlphaFoldDB" id="A0A6P5EJ17"/>
<dbReference type="SMART" id="SM00856">
    <property type="entry name" value="PMEI"/>
    <property type="match status" value="1"/>
</dbReference>
<reference evidence="7" key="2">
    <citation type="submission" date="2025-08" db="UniProtKB">
        <authorList>
            <consortium name="RefSeq"/>
        </authorList>
    </citation>
    <scope>IDENTIFICATION</scope>
    <source>
        <tissue evidence="7">Leaf</tissue>
    </source>
</reference>
<dbReference type="Proteomes" id="UP000515123">
    <property type="component" value="Linkage group 2"/>
</dbReference>
<sequence>MKSIILFASALVLILRNSAFASASLEDTCKKVQASDPNDKYEFCITSLQVVPESRTANLSQLTIIATQLSIKNYTHTLGVIAQLLKNHSLSHWQKEALETCQESYNSGVDDSKDAIKDVKAGDIFGASASLSAAAGAPGDCEDAFSEGEEASLLPREDDLASKISALAIDIVALLKSKSSIP</sequence>
<keyword evidence="6" id="KW-1185">Reference proteome</keyword>
<dbReference type="InterPro" id="IPR034088">
    <property type="entry name" value="Pla_a_1-like"/>
</dbReference>
<dbReference type="CDD" id="cd15795">
    <property type="entry name" value="PMEI-Pla_a_1_like"/>
    <property type="match status" value="1"/>
</dbReference>
<dbReference type="FunFam" id="1.20.140.40:FF:000002">
    <property type="entry name" value="Putative invertase inhibitor"/>
    <property type="match status" value="1"/>
</dbReference>
<dbReference type="GO" id="GO:0004857">
    <property type="term" value="F:enzyme inhibitor activity"/>
    <property type="evidence" value="ECO:0007669"/>
    <property type="project" value="InterPro"/>
</dbReference>
<evidence type="ECO:0000313" key="6">
    <source>
        <dbReference type="Proteomes" id="UP000515123"/>
    </source>
</evidence>
<dbReference type="InterPro" id="IPR035513">
    <property type="entry name" value="Invertase/methylesterase_inhib"/>
</dbReference>
<dbReference type="NCBIfam" id="TIGR01614">
    <property type="entry name" value="PME_inhib"/>
    <property type="match status" value="1"/>
</dbReference>
<dbReference type="RefSeq" id="XP_020083427.1">
    <property type="nucleotide sequence ID" value="XM_020227838.1"/>
</dbReference>
<dbReference type="SUPFAM" id="SSF101148">
    <property type="entry name" value="Plant invertase/pectin methylesterase inhibitor"/>
    <property type="match status" value="1"/>
</dbReference>
<proteinExistence type="inferred from homology"/>
<dbReference type="Gene3D" id="1.20.140.40">
    <property type="entry name" value="Invertase/pectin methylesterase inhibitor family protein"/>
    <property type="match status" value="1"/>
</dbReference>
<dbReference type="GeneID" id="109706830"/>
<accession>A0A6P5EJ17</accession>
<evidence type="ECO:0000313" key="7">
    <source>
        <dbReference type="RefSeq" id="XP_020083427.1"/>
    </source>
</evidence>
<feature type="signal peptide" evidence="4">
    <location>
        <begin position="1"/>
        <end position="23"/>
    </location>
</feature>
<dbReference type="PANTHER" id="PTHR35357:SF8">
    <property type="entry name" value="OS01G0111000 PROTEIN"/>
    <property type="match status" value="1"/>
</dbReference>
<evidence type="ECO:0000256" key="3">
    <source>
        <dbReference type="ARBA" id="ARBA00038471"/>
    </source>
</evidence>
<name>A0A6P5EJ17_ANACO</name>
<dbReference type="GO" id="GO:0005576">
    <property type="term" value="C:extracellular region"/>
    <property type="evidence" value="ECO:0007669"/>
    <property type="project" value="UniProtKB-ARBA"/>
</dbReference>
<dbReference type="InterPro" id="IPR006501">
    <property type="entry name" value="Pectinesterase_inhib_dom"/>
</dbReference>
<evidence type="ECO:0000256" key="1">
    <source>
        <dbReference type="ARBA" id="ARBA00022729"/>
    </source>
</evidence>
<comment type="similarity">
    <text evidence="3">Belongs to the PMEI family.</text>
</comment>
<organism evidence="6 7">
    <name type="scientific">Ananas comosus</name>
    <name type="common">Pineapple</name>
    <name type="synonym">Ananas ananas</name>
    <dbReference type="NCBI Taxonomy" id="4615"/>
    <lineage>
        <taxon>Eukaryota</taxon>
        <taxon>Viridiplantae</taxon>
        <taxon>Streptophyta</taxon>
        <taxon>Embryophyta</taxon>
        <taxon>Tracheophyta</taxon>
        <taxon>Spermatophyta</taxon>
        <taxon>Magnoliopsida</taxon>
        <taxon>Liliopsida</taxon>
        <taxon>Poales</taxon>
        <taxon>Bromeliaceae</taxon>
        <taxon>Bromelioideae</taxon>
        <taxon>Ananas</taxon>
    </lineage>
</organism>
<feature type="chain" id="PRO_5027975622" evidence="4">
    <location>
        <begin position="24"/>
        <end position="182"/>
    </location>
</feature>
<gene>
    <name evidence="7" type="primary">LOC109706830</name>
</gene>
<evidence type="ECO:0000256" key="4">
    <source>
        <dbReference type="SAM" id="SignalP"/>
    </source>
</evidence>
<dbReference type="PANTHER" id="PTHR35357">
    <property type="entry name" value="OS02G0537100 PROTEIN"/>
    <property type="match status" value="1"/>
</dbReference>
<protein>
    <submittedName>
        <fullName evidence="7">Invertase inhibitor</fullName>
    </submittedName>
</protein>